<dbReference type="OrthoDB" id="666725at2"/>
<comment type="caution">
    <text evidence="2">The sequence shown here is derived from an EMBL/GenBank/DDBJ whole genome shotgun (WGS) entry which is preliminary data.</text>
</comment>
<evidence type="ECO:0000259" key="1">
    <source>
        <dbReference type="Pfam" id="PF07929"/>
    </source>
</evidence>
<name>A0A3P3WBA1_9FLAO</name>
<sequence length="182" mass="20898">MIYKFRAILDAEEDIFRDIAISDDNTLEDLHNALVNAFGFDGSEGGSFFTCDEDWIQDEEIPLFDMGDVPGEQKTMADIILSEILYENQTKILYVYDPFNMWTFFVELAAVEKNDESEETELPALLFAHGVLPAEAPVKDFNAPISNDDMFGDFDDDYDEEDFDMFEGDENYSENGYDDNLY</sequence>
<dbReference type="InterPro" id="IPR012912">
    <property type="entry name" value="Plasmid_pRiA4b_Orf3-like"/>
</dbReference>
<dbReference type="SUPFAM" id="SSF159941">
    <property type="entry name" value="MM3350-like"/>
    <property type="match status" value="1"/>
</dbReference>
<dbReference type="Gene3D" id="3.10.290.30">
    <property type="entry name" value="MM3350-like"/>
    <property type="match status" value="1"/>
</dbReference>
<gene>
    <name evidence="2" type="ORF">EG240_06390</name>
</gene>
<proteinExistence type="predicted"/>
<keyword evidence="3" id="KW-1185">Reference proteome</keyword>
<dbReference type="Pfam" id="PF07929">
    <property type="entry name" value="PRiA4_ORF3"/>
    <property type="match status" value="1"/>
</dbReference>
<evidence type="ECO:0000313" key="2">
    <source>
        <dbReference type="EMBL" id="RRJ91296.1"/>
    </source>
</evidence>
<dbReference type="InterPro" id="IPR024047">
    <property type="entry name" value="MM3350-like_sf"/>
</dbReference>
<protein>
    <recommendedName>
        <fullName evidence="1">Plasmid pRiA4b Orf3-like domain-containing protein</fullName>
    </recommendedName>
</protein>
<reference evidence="2 3" key="1">
    <citation type="submission" date="2018-11" db="EMBL/GenBank/DDBJ databases">
        <title>Flavobacterium sp. nov., YIM 102701-2 draft genome.</title>
        <authorList>
            <person name="Li G."/>
            <person name="Jiang Y."/>
        </authorList>
    </citation>
    <scope>NUCLEOTIDE SEQUENCE [LARGE SCALE GENOMIC DNA]</scope>
    <source>
        <strain evidence="2 3">YIM 102701-2</strain>
    </source>
</reference>
<dbReference type="EMBL" id="RQVQ01000011">
    <property type="protein sequence ID" value="RRJ91296.1"/>
    <property type="molecule type" value="Genomic_DNA"/>
</dbReference>
<evidence type="ECO:0000313" key="3">
    <source>
        <dbReference type="Proteomes" id="UP000275719"/>
    </source>
</evidence>
<dbReference type="Proteomes" id="UP000275719">
    <property type="component" value="Unassembled WGS sequence"/>
</dbReference>
<accession>A0A3P3WBA1</accession>
<feature type="domain" description="Plasmid pRiA4b Orf3-like" evidence="1">
    <location>
        <begin position="10"/>
        <end position="165"/>
    </location>
</feature>
<organism evidence="2 3">
    <name type="scientific">Paenimyroides tangerinum</name>
    <dbReference type="NCBI Taxonomy" id="2488728"/>
    <lineage>
        <taxon>Bacteria</taxon>
        <taxon>Pseudomonadati</taxon>
        <taxon>Bacteroidota</taxon>
        <taxon>Flavobacteriia</taxon>
        <taxon>Flavobacteriales</taxon>
        <taxon>Flavobacteriaceae</taxon>
        <taxon>Paenimyroides</taxon>
    </lineage>
</organism>
<dbReference type="AlphaFoldDB" id="A0A3P3WBA1"/>
<dbReference type="RefSeq" id="WP_125018564.1">
    <property type="nucleotide sequence ID" value="NZ_RQVQ01000011.1"/>
</dbReference>